<reference evidence="2 3" key="1">
    <citation type="submission" date="2022-12" db="EMBL/GenBank/DDBJ databases">
        <title>Chromosome-level genome of Tegillarca granosa.</title>
        <authorList>
            <person name="Kim J."/>
        </authorList>
    </citation>
    <scope>NUCLEOTIDE SEQUENCE [LARGE SCALE GENOMIC DNA]</scope>
    <source>
        <strain evidence="2">Teg-2019</strain>
        <tissue evidence="2">Adductor muscle</tissue>
    </source>
</reference>
<sequence length="170" mass="19206">MSSKIVCKGRGNNGIFGDKKSLSLTSSILKDVSLASKNGTVSDKLQHLAHSMVNHLVSSRSDNTIKNYFSAFKKWQTFANSENLKAIPAEPIHVALFLTDLMNNGKSVNVIQHVAYGSKWAHKLRGVSDPTNNHYRCWKRHGRWRSDIGKDSYIEDSIEKRLEVTRELHL</sequence>
<evidence type="ECO:0000256" key="1">
    <source>
        <dbReference type="ARBA" id="ARBA00023125"/>
    </source>
</evidence>
<comment type="caution">
    <text evidence="2">The sequence shown here is derived from an EMBL/GenBank/DDBJ whole genome shotgun (WGS) entry which is preliminary data.</text>
</comment>
<accession>A0ABQ9EPC8</accession>
<keyword evidence="1" id="KW-0238">DNA-binding</keyword>
<evidence type="ECO:0000313" key="2">
    <source>
        <dbReference type="EMBL" id="KAJ8306196.1"/>
    </source>
</evidence>
<dbReference type="InterPro" id="IPR010998">
    <property type="entry name" value="Integrase_recombinase_N"/>
</dbReference>
<evidence type="ECO:0000313" key="3">
    <source>
        <dbReference type="Proteomes" id="UP001217089"/>
    </source>
</evidence>
<dbReference type="InterPro" id="IPR052925">
    <property type="entry name" value="Phage_Integrase-like_Recomb"/>
</dbReference>
<dbReference type="Proteomes" id="UP001217089">
    <property type="component" value="Unassembled WGS sequence"/>
</dbReference>
<dbReference type="Gene3D" id="1.10.150.130">
    <property type="match status" value="1"/>
</dbReference>
<dbReference type="EMBL" id="JARBDR010000813">
    <property type="protein sequence ID" value="KAJ8306196.1"/>
    <property type="molecule type" value="Genomic_DNA"/>
</dbReference>
<protein>
    <recommendedName>
        <fullName evidence="4">Core-binding (CB) domain-containing protein</fullName>
    </recommendedName>
</protein>
<proteinExistence type="predicted"/>
<organism evidence="2 3">
    <name type="scientific">Tegillarca granosa</name>
    <name type="common">Malaysian cockle</name>
    <name type="synonym">Anadara granosa</name>
    <dbReference type="NCBI Taxonomy" id="220873"/>
    <lineage>
        <taxon>Eukaryota</taxon>
        <taxon>Metazoa</taxon>
        <taxon>Spiralia</taxon>
        <taxon>Lophotrochozoa</taxon>
        <taxon>Mollusca</taxon>
        <taxon>Bivalvia</taxon>
        <taxon>Autobranchia</taxon>
        <taxon>Pteriomorphia</taxon>
        <taxon>Arcoida</taxon>
        <taxon>Arcoidea</taxon>
        <taxon>Arcidae</taxon>
        <taxon>Tegillarca</taxon>
    </lineage>
</organism>
<name>A0ABQ9EPC8_TEGGR</name>
<keyword evidence="3" id="KW-1185">Reference proteome</keyword>
<dbReference type="SUPFAM" id="SSF47823">
    <property type="entry name" value="lambda integrase-like, N-terminal domain"/>
    <property type="match status" value="1"/>
</dbReference>
<dbReference type="PANTHER" id="PTHR34605:SF4">
    <property type="entry name" value="DNA ADENINE METHYLTRANSFERASE"/>
    <property type="match status" value="1"/>
</dbReference>
<evidence type="ECO:0008006" key="4">
    <source>
        <dbReference type="Google" id="ProtNLM"/>
    </source>
</evidence>
<dbReference type="PANTHER" id="PTHR34605">
    <property type="entry name" value="PHAGE_INTEGRASE DOMAIN-CONTAINING PROTEIN"/>
    <property type="match status" value="1"/>
</dbReference>
<gene>
    <name evidence="2" type="ORF">KUTeg_016741</name>
</gene>